<proteinExistence type="predicted"/>
<reference evidence="1 2" key="1">
    <citation type="journal article" date="2021" name="Sci. Rep.">
        <title>Chromosome anchoring in Senegalese sole (Solea senegalensis) reveals sex-associated markers and genome rearrangements in flatfish.</title>
        <authorList>
            <person name="Guerrero-Cozar I."/>
            <person name="Gomez-Garrido J."/>
            <person name="Berbel C."/>
            <person name="Martinez-Blanch J.F."/>
            <person name="Alioto T."/>
            <person name="Claros M.G."/>
            <person name="Gagnaire P.A."/>
            <person name="Manchado M."/>
        </authorList>
    </citation>
    <scope>NUCLEOTIDE SEQUENCE [LARGE SCALE GENOMIC DNA]</scope>
    <source>
        <strain evidence="1">Sse05_10M</strain>
    </source>
</reference>
<evidence type="ECO:0000313" key="1">
    <source>
        <dbReference type="EMBL" id="KAG7510000.1"/>
    </source>
</evidence>
<dbReference type="AlphaFoldDB" id="A0AAV6S0C3"/>
<accession>A0AAV6S0C3</accession>
<protein>
    <submittedName>
        <fullName evidence="1">Uncharacterized protein</fullName>
    </submittedName>
</protein>
<sequence>MAELKTPAEVVVFSDLFSSQRKHSLALALLQPVGFETFLCRLWVFRWSADARSKFHHWCTVHRARTLTVRVNARLTFPLPFNKPLSGLQCRGHVTYTSDSSI</sequence>
<keyword evidence="2" id="KW-1185">Reference proteome</keyword>
<organism evidence="1 2">
    <name type="scientific">Solea senegalensis</name>
    <name type="common">Senegalese sole</name>
    <dbReference type="NCBI Taxonomy" id="28829"/>
    <lineage>
        <taxon>Eukaryota</taxon>
        <taxon>Metazoa</taxon>
        <taxon>Chordata</taxon>
        <taxon>Craniata</taxon>
        <taxon>Vertebrata</taxon>
        <taxon>Euteleostomi</taxon>
        <taxon>Actinopterygii</taxon>
        <taxon>Neopterygii</taxon>
        <taxon>Teleostei</taxon>
        <taxon>Neoteleostei</taxon>
        <taxon>Acanthomorphata</taxon>
        <taxon>Carangaria</taxon>
        <taxon>Pleuronectiformes</taxon>
        <taxon>Pleuronectoidei</taxon>
        <taxon>Soleidae</taxon>
        <taxon>Solea</taxon>
    </lineage>
</organism>
<dbReference type="EMBL" id="JAGKHQ010000008">
    <property type="protein sequence ID" value="KAG7510000.1"/>
    <property type="molecule type" value="Genomic_DNA"/>
</dbReference>
<name>A0AAV6S0C3_SOLSE</name>
<dbReference type="Proteomes" id="UP000693946">
    <property type="component" value="Linkage Group LG16"/>
</dbReference>
<comment type="caution">
    <text evidence="1">The sequence shown here is derived from an EMBL/GenBank/DDBJ whole genome shotgun (WGS) entry which is preliminary data.</text>
</comment>
<gene>
    <name evidence="1" type="ORF">JOB18_011161</name>
</gene>
<evidence type="ECO:0000313" key="2">
    <source>
        <dbReference type="Proteomes" id="UP000693946"/>
    </source>
</evidence>